<evidence type="ECO:0000256" key="1">
    <source>
        <dbReference type="SAM" id="SignalP"/>
    </source>
</evidence>
<feature type="signal peptide" evidence="1">
    <location>
        <begin position="1"/>
        <end position="23"/>
    </location>
</feature>
<keyword evidence="4" id="KW-1185">Reference proteome</keyword>
<proteinExistence type="predicted"/>
<evidence type="ECO:0000259" key="2">
    <source>
        <dbReference type="Pfam" id="PF07995"/>
    </source>
</evidence>
<protein>
    <submittedName>
        <fullName evidence="3">Glucose dehydrogenase</fullName>
    </submittedName>
</protein>
<dbReference type="PANTHER" id="PTHR19328">
    <property type="entry name" value="HEDGEHOG-INTERACTING PROTEIN"/>
    <property type="match status" value="1"/>
</dbReference>
<dbReference type="PROSITE" id="PS51257">
    <property type="entry name" value="PROKAR_LIPOPROTEIN"/>
    <property type="match status" value="1"/>
</dbReference>
<dbReference type="Gene3D" id="2.120.10.30">
    <property type="entry name" value="TolB, C-terminal domain"/>
    <property type="match status" value="1"/>
</dbReference>
<dbReference type="AlphaFoldDB" id="A0A2U2J2T1"/>
<name>A0A2U2J2T1_9SPHN</name>
<dbReference type="InterPro" id="IPR012938">
    <property type="entry name" value="Glc/Sorbosone_DH"/>
</dbReference>
<dbReference type="InterPro" id="IPR011041">
    <property type="entry name" value="Quinoprot_gluc/sorb_DH_b-prop"/>
</dbReference>
<dbReference type="Proteomes" id="UP000245916">
    <property type="component" value="Unassembled WGS sequence"/>
</dbReference>
<accession>A0A2U2J2T1</accession>
<sequence>MRPLSLAATALLLVACNPTEGVATGNQAAPADGEPGRPFQVQEIAQFNEPWAMTFIPGTGQALITQKSGELMLWTPGGAVTEVQGVPAVDHGGQGGLGDVILHPDFANNGVIYLSWAEAGEGDTRGGAVGRGRLVLEGGAPRIEGMQVIWRQDPKVTGRGHYAHRLVFSPDGYLFISSGERQKFDPAQDMKMNLGKIIRLTDTGTVPSDNPFHDQGGVTSQIWSLGHRNPLGLAFDAEGRLWEHEMGPKGGDEFNLIEKGQNYGYPIVSDGDHYDGRDIPAHATRPEFTKPKIVWTPVVSPAGLIIYSGAMFPEWRGDALMGGLSGKALLRIDLDGTTAKVADHWDMGQRIREVEQGPDGSIYLLEDEREGSGGRLLRLTPAT</sequence>
<evidence type="ECO:0000313" key="3">
    <source>
        <dbReference type="EMBL" id="PWG02649.1"/>
    </source>
</evidence>
<feature type="domain" description="Glucose/Sorbosone dehydrogenase" evidence="2">
    <location>
        <begin position="47"/>
        <end position="372"/>
    </location>
</feature>
<reference evidence="3 4" key="1">
    <citation type="submission" date="2018-05" db="EMBL/GenBank/DDBJ databases">
        <title>Genome of Sphingosinicella humi QZX222.</title>
        <authorList>
            <person name="Qiao Z."/>
            <person name="Wang G."/>
        </authorList>
    </citation>
    <scope>NUCLEOTIDE SEQUENCE [LARGE SCALE GENOMIC DNA]</scope>
    <source>
        <strain evidence="3 4">QZX222</strain>
    </source>
</reference>
<comment type="caution">
    <text evidence="3">The sequence shown here is derived from an EMBL/GenBank/DDBJ whole genome shotgun (WGS) entry which is preliminary data.</text>
</comment>
<dbReference type="Pfam" id="PF07995">
    <property type="entry name" value="GSDH"/>
    <property type="match status" value="1"/>
</dbReference>
<dbReference type="RefSeq" id="WP_109270789.1">
    <property type="nucleotide sequence ID" value="NZ_QFFF01000001.1"/>
</dbReference>
<feature type="chain" id="PRO_5015539606" evidence="1">
    <location>
        <begin position="24"/>
        <end position="383"/>
    </location>
</feature>
<evidence type="ECO:0000313" key="4">
    <source>
        <dbReference type="Proteomes" id="UP000245916"/>
    </source>
</evidence>
<dbReference type="PANTHER" id="PTHR19328:SF75">
    <property type="entry name" value="ALDOSE SUGAR DEHYDROGENASE YLII"/>
    <property type="match status" value="1"/>
</dbReference>
<gene>
    <name evidence="3" type="ORF">DF286_07065</name>
</gene>
<organism evidence="3 4">
    <name type="scientific">Allosphingosinicella humi</name>
    <dbReference type="NCBI Taxonomy" id="2068657"/>
    <lineage>
        <taxon>Bacteria</taxon>
        <taxon>Pseudomonadati</taxon>
        <taxon>Pseudomonadota</taxon>
        <taxon>Alphaproteobacteria</taxon>
        <taxon>Sphingomonadales</taxon>
        <taxon>Sphingomonadaceae</taxon>
        <taxon>Allosphingosinicella</taxon>
    </lineage>
</organism>
<dbReference type="EMBL" id="QFFF01000001">
    <property type="protein sequence ID" value="PWG02649.1"/>
    <property type="molecule type" value="Genomic_DNA"/>
</dbReference>
<keyword evidence="1" id="KW-0732">Signal</keyword>
<dbReference type="InterPro" id="IPR011042">
    <property type="entry name" value="6-blade_b-propeller_TolB-like"/>
</dbReference>
<dbReference type="SUPFAM" id="SSF50952">
    <property type="entry name" value="Soluble quinoprotein glucose dehydrogenase"/>
    <property type="match status" value="1"/>
</dbReference>
<dbReference type="OrthoDB" id="9770043at2"/>